<feature type="region of interest" description="Disordered" evidence="4">
    <location>
        <begin position="413"/>
        <end position="435"/>
    </location>
</feature>
<dbReference type="InterPro" id="IPR028098">
    <property type="entry name" value="Glyco_trans_4-like_N"/>
</dbReference>
<dbReference type="RefSeq" id="WP_012878425.1">
    <property type="nucleotide sequence ID" value="NC_013530.1"/>
</dbReference>
<reference evidence="7" key="1">
    <citation type="submission" date="2009-11" db="EMBL/GenBank/DDBJ databases">
        <title>The complete chromosome of Xylanimonas cellulosilytica DSM 15894.</title>
        <authorList>
            <consortium name="US DOE Joint Genome Institute (JGI-PGF)"/>
            <person name="Lucas S."/>
            <person name="Copeland A."/>
            <person name="Lapidus A."/>
            <person name="Glavina del Rio T."/>
            <person name="Dalin E."/>
            <person name="Tice H."/>
            <person name="Bruce D."/>
            <person name="Goodwin L."/>
            <person name="Pitluck S."/>
            <person name="Kyrpides N."/>
            <person name="Mavromatis K."/>
            <person name="Ivanova N."/>
            <person name="Mikhailova N."/>
            <person name="Foster B."/>
            <person name="Clum A."/>
            <person name="Brettin T."/>
            <person name="Detter J.C."/>
            <person name="Han C."/>
            <person name="Larimer F."/>
            <person name="Land M."/>
            <person name="Hauser L."/>
            <person name="Markowitz V."/>
            <person name="Cheng J.F."/>
            <person name="Hugenholtz P."/>
            <person name="Woyke T."/>
            <person name="Wu D."/>
            <person name="Gehrich-Schroeter G."/>
            <person name="Schneider S."/>
            <person name="Pukall S.R."/>
            <person name="Klenk H.P."/>
            <person name="Eisen J.A."/>
        </authorList>
    </citation>
    <scope>NUCLEOTIDE SEQUENCE [LARGE SCALE GENOMIC DNA]</scope>
    <source>
        <strain evidence="7">DSM 15894 / CECT 5975 / LMG 20990 / XIL07</strain>
    </source>
</reference>
<dbReference type="CDD" id="cd03801">
    <property type="entry name" value="GT4_PimA-like"/>
    <property type="match status" value="1"/>
</dbReference>
<feature type="domain" description="Glycosyltransferase subfamily 4-like N-terminal" evidence="5">
    <location>
        <begin position="33"/>
        <end position="191"/>
    </location>
</feature>
<dbReference type="EMBL" id="CP001821">
    <property type="protein sequence ID" value="ACZ30683.1"/>
    <property type="molecule type" value="Genomic_DNA"/>
</dbReference>
<dbReference type="CAZy" id="GT4">
    <property type="family name" value="Glycosyltransferase Family 4"/>
</dbReference>
<feature type="compositionally biased region" description="Basic residues" evidence="4">
    <location>
        <begin position="424"/>
        <end position="435"/>
    </location>
</feature>
<feature type="compositionally biased region" description="Low complexity" evidence="4">
    <location>
        <begin position="413"/>
        <end position="423"/>
    </location>
</feature>
<keyword evidence="3 6" id="KW-0808">Transferase</keyword>
<evidence type="ECO:0000256" key="1">
    <source>
        <dbReference type="ARBA" id="ARBA00021292"/>
    </source>
</evidence>
<protein>
    <recommendedName>
        <fullName evidence="1">D-inositol 3-phosphate glycosyltransferase</fullName>
    </recommendedName>
</protein>
<dbReference type="Pfam" id="PF13439">
    <property type="entry name" value="Glyco_transf_4"/>
    <property type="match status" value="1"/>
</dbReference>
<dbReference type="PANTHER" id="PTHR45947:SF3">
    <property type="entry name" value="SULFOQUINOVOSYL TRANSFERASE SQD2"/>
    <property type="match status" value="1"/>
</dbReference>
<keyword evidence="7" id="KW-1185">Reference proteome</keyword>
<dbReference type="GO" id="GO:0016758">
    <property type="term" value="F:hexosyltransferase activity"/>
    <property type="evidence" value="ECO:0007669"/>
    <property type="project" value="TreeGrafter"/>
</dbReference>
<evidence type="ECO:0000256" key="3">
    <source>
        <dbReference type="ARBA" id="ARBA00022679"/>
    </source>
</evidence>
<dbReference type="KEGG" id="xce:Xcel_1660"/>
<dbReference type="Gene3D" id="3.40.50.2000">
    <property type="entry name" value="Glycogen Phosphorylase B"/>
    <property type="match status" value="2"/>
</dbReference>
<evidence type="ECO:0000256" key="4">
    <source>
        <dbReference type="SAM" id="MobiDB-lite"/>
    </source>
</evidence>
<dbReference type="InterPro" id="IPR050194">
    <property type="entry name" value="Glycosyltransferase_grp1"/>
</dbReference>
<reference evidence="6 7" key="2">
    <citation type="journal article" date="2010" name="Stand. Genomic Sci.">
        <title>Complete genome sequence of Xylanimonas cellulosilytica type strain (XIL07).</title>
        <authorList>
            <person name="Foster B."/>
            <person name="Pukall R."/>
            <person name="Abt B."/>
            <person name="Nolan M."/>
            <person name="Glavina Del Rio T."/>
            <person name="Chen F."/>
            <person name="Lucas S."/>
            <person name="Tice H."/>
            <person name="Pitluck S."/>
            <person name="Cheng J.-F."/>
            <person name="Chertkov O."/>
            <person name="Brettin T."/>
            <person name="Han C."/>
            <person name="Detter J.C."/>
            <person name="Bruce D."/>
            <person name="Goodwin L."/>
            <person name="Ivanova N."/>
            <person name="Mavromatis K."/>
            <person name="Pati A."/>
            <person name="Mikhailova N."/>
            <person name="Chen A."/>
            <person name="Palaniappan K."/>
            <person name="Land M."/>
            <person name="Hauser L."/>
            <person name="Chang Y.-J."/>
            <person name="Jeffries C.D."/>
            <person name="Chain P."/>
            <person name="Rohde M."/>
            <person name="Goeker M."/>
            <person name="Bristow J."/>
            <person name="Eisen J.A."/>
            <person name="Markowitz V."/>
            <person name="Hugenholtz P."/>
            <person name="Kyrpides N.C."/>
            <person name="Klenk H.-P."/>
            <person name="Lapidus A."/>
        </authorList>
    </citation>
    <scope>NUCLEOTIDE SEQUENCE [LARGE SCALE GENOMIC DNA]</scope>
    <source>
        <strain evidence="7">DSM 15894 / CECT 5975 / LMG 20990 / XIL07</strain>
    </source>
</reference>
<dbReference type="HOGENOM" id="CLU_009583_2_1_11"/>
<sequence length="435" mass="45865">MTAIPEATPDTTHRGGTRPLRVGIVCPYSFDAPGGVQFHVRDLAEALIGRGNHVSVLAPADEDSDVPDVVVPAGSAVAVRYNGSVARLAFGPRAAARVRRWIDAGEFDVLHLHEPMTPSLSMLALWIAEGPVVATFHSAQVRSRALQVAYPLLRQSLEKIAARVAVSEDARRTLVDHVGGDAVVIPNGVYVDTFAAAEPSPRWRGRPDAPTIAFLGRLDEPRKGLQVLVAAVPDVLSQHPGARFLVAGRGDDGRDLAVAALGPHAHAVEFLGGITDEEKASLLASVDLYVAPQTGGESFGIVLVEAMSAGAGVVASDLGAFRRVLDDGAAGALFRNGDPADLARAINAALADPAGTAARRRHASGWVRRYDWSTVTDQVEAVYEMAVEAAEAIPPGEDVALRSARALWPLGGPHVTRPAVPTRPRVRPRSRGGDL</sequence>
<evidence type="ECO:0000313" key="7">
    <source>
        <dbReference type="Proteomes" id="UP000002255"/>
    </source>
</evidence>
<dbReference type="eggNOG" id="COG0438">
    <property type="taxonomic scope" value="Bacteria"/>
</dbReference>
<name>D1BSJ1_XYLCX</name>
<evidence type="ECO:0000256" key="2">
    <source>
        <dbReference type="ARBA" id="ARBA00022676"/>
    </source>
</evidence>
<organism evidence="6 7">
    <name type="scientific">Xylanimonas cellulosilytica (strain DSM 15894 / JCM 12276 / CECT 5975 / KCTC 9989 / LMG 20990 / NBRC 107835 / XIL07)</name>
    <dbReference type="NCBI Taxonomy" id="446471"/>
    <lineage>
        <taxon>Bacteria</taxon>
        <taxon>Bacillati</taxon>
        <taxon>Actinomycetota</taxon>
        <taxon>Actinomycetes</taxon>
        <taxon>Micrococcales</taxon>
        <taxon>Promicromonosporaceae</taxon>
        <taxon>Xylanimonas</taxon>
    </lineage>
</organism>
<accession>D1BSJ1</accession>
<dbReference type="SUPFAM" id="SSF53756">
    <property type="entry name" value="UDP-Glycosyltransferase/glycogen phosphorylase"/>
    <property type="match status" value="1"/>
</dbReference>
<dbReference type="Proteomes" id="UP000002255">
    <property type="component" value="Chromosome"/>
</dbReference>
<gene>
    <name evidence="6" type="ordered locus">Xcel_1660</name>
</gene>
<evidence type="ECO:0000259" key="5">
    <source>
        <dbReference type="Pfam" id="PF13439"/>
    </source>
</evidence>
<dbReference type="STRING" id="446471.Xcel_1660"/>
<dbReference type="GO" id="GO:1901137">
    <property type="term" value="P:carbohydrate derivative biosynthetic process"/>
    <property type="evidence" value="ECO:0007669"/>
    <property type="project" value="UniProtKB-ARBA"/>
</dbReference>
<dbReference type="Pfam" id="PF13692">
    <property type="entry name" value="Glyco_trans_1_4"/>
    <property type="match status" value="1"/>
</dbReference>
<keyword evidence="2" id="KW-0328">Glycosyltransferase</keyword>
<dbReference type="AlphaFoldDB" id="D1BSJ1"/>
<dbReference type="PANTHER" id="PTHR45947">
    <property type="entry name" value="SULFOQUINOVOSYL TRANSFERASE SQD2"/>
    <property type="match status" value="1"/>
</dbReference>
<proteinExistence type="predicted"/>
<evidence type="ECO:0000313" key="6">
    <source>
        <dbReference type="EMBL" id="ACZ30683.1"/>
    </source>
</evidence>